<dbReference type="InterPro" id="IPR000683">
    <property type="entry name" value="Gfo/Idh/MocA-like_OxRdtase_N"/>
</dbReference>
<comment type="similarity">
    <text evidence="1">Belongs to the Gfo/Idh/MocA family.</text>
</comment>
<reference evidence="4 5" key="1">
    <citation type="submission" date="2019-03" db="EMBL/GenBank/DDBJ databases">
        <title>Genomic Encyclopedia of Type Strains, Phase IV (KMG-IV): sequencing the most valuable type-strain genomes for metagenomic binning, comparative biology and taxonomic classification.</title>
        <authorList>
            <person name="Goeker M."/>
        </authorList>
    </citation>
    <scope>NUCLEOTIDE SEQUENCE [LARGE SCALE GENOMIC DNA]</scope>
    <source>
        <strain evidence="4 5">DSM 19377</strain>
    </source>
</reference>
<dbReference type="Pfam" id="PF02894">
    <property type="entry name" value="GFO_IDH_MocA_C"/>
    <property type="match status" value="1"/>
</dbReference>
<feature type="domain" description="Gfo/Idh/MocA-like oxidoreductase C-terminal" evidence="3">
    <location>
        <begin position="135"/>
        <end position="351"/>
    </location>
</feature>
<dbReference type="SUPFAM" id="SSF55347">
    <property type="entry name" value="Glyceraldehyde-3-phosphate dehydrogenase-like, C-terminal domain"/>
    <property type="match status" value="1"/>
</dbReference>
<organism evidence="4 5">
    <name type="scientific">Scopulibacillus darangshiensis</name>
    <dbReference type="NCBI Taxonomy" id="442528"/>
    <lineage>
        <taxon>Bacteria</taxon>
        <taxon>Bacillati</taxon>
        <taxon>Bacillota</taxon>
        <taxon>Bacilli</taxon>
        <taxon>Bacillales</taxon>
        <taxon>Sporolactobacillaceae</taxon>
        <taxon>Scopulibacillus</taxon>
    </lineage>
</organism>
<gene>
    <name evidence="4" type="ORF">EV207_1045</name>
</gene>
<dbReference type="Proteomes" id="UP000295416">
    <property type="component" value="Unassembled WGS sequence"/>
</dbReference>
<dbReference type="SUPFAM" id="SSF51735">
    <property type="entry name" value="NAD(P)-binding Rossmann-fold domains"/>
    <property type="match status" value="1"/>
</dbReference>
<dbReference type="OrthoDB" id="9815825at2"/>
<evidence type="ECO:0000313" key="4">
    <source>
        <dbReference type="EMBL" id="TCP30826.1"/>
    </source>
</evidence>
<keyword evidence="5" id="KW-1185">Reference proteome</keyword>
<dbReference type="Pfam" id="PF01408">
    <property type="entry name" value="GFO_IDH_MocA"/>
    <property type="match status" value="1"/>
</dbReference>
<dbReference type="GO" id="GO:0000166">
    <property type="term" value="F:nucleotide binding"/>
    <property type="evidence" value="ECO:0007669"/>
    <property type="project" value="InterPro"/>
</dbReference>
<dbReference type="EMBL" id="SLXK01000004">
    <property type="protein sequence ID" value="TCP30826.1"/>
    <property type="molecule type" value="Genomic_DNA"/>
</dbReference>
<dbReference type="PANTHER" id="PTHR43249:SF1">
    <property type="entry name" value="D-GLUCOSIDE 3-DEHYDROGENASE"/>
    <property type="match status" value="1"/>
</dbReference>
<dbReference type="InterPro" id="IPR004104">
    <property type="entry name" value="Gfo/Idh/MocA-like_OxRdtase_C"/>
</dbReference>
<evidence type="ECO:0000259" key="2">
    <source>
        <dbReference type="Pfam" id="PF01408"/>
    </source>
</evidence>
<dbReference type="RefSeq" id="WP_132744343.1">
    <property type="nucleotide sequence ID" value="NZ_SLXK01000004.1"/>
</dbReference>
<feature type="domain" description="Gfo/Idh/MocA-like oxidoreductase N-terminal" evidence="2">
    <location>
        <begin position="4"/>
        <end position="123"/>
    </location>
</feature>
<evidence type="ECO:0000259" key="3">
    <source>
        <dbReference type="Pfam" id="PF02894"/>
    </source>
</evidence>
<dbReference type="Gene3D" id="3.30.360.10">
    <property type="entry name" value="Dihydrodipicolinate Reductase, domain 2"/>
    <property type="match status" value="1"/>
</dbReference>
<accession>A0A4V2SNE4</accession>
<sequence length="366" mass="40403">MVALKVGIIGAGSISDMHLQSYQKNERVTIEAICDYNEARAKEQAVKYGAAKVYNSYQRLLEDKEIDAVSICTWNNTHAEIAIAALNSGKHVLVEKPLTTSVEKAQKIKEAVNASGKQLQVGFVRRYDANVQMLKRFIDSGELGGIYYAKASYLRRFGNPGGWFADKERSGGGPLIDIGVHVIDVCWYLMGCPKVASVSGNTYHKLGNRSNVKNLSSYKSADYDPDKNNVEDMANALIRFENGASLVVDVSFTLHAKNDETSVKIYGDKGGAEVEPELAIITEKHDTILNATPQIDHHSFDFVKGFQNEIDHFVACCFGEKATLSPVEDGVEMMKMLSGIYESAEKGTEIQFNHEVTTTFGDLEKH</sequence>
<dbReference type="AlphaFoldDB" id="A0A4V2SNE4"/>
<protein>
    <submittedName>
        <fullName evidence="4">Putative dehydrogenase</fullName>
    </submittedName>
</protein>
<comment type="caution">
    <text evidence="4">The sequence shown here is derived from an EMBL/GenBank/DDBJ whole genome shotgun (WGS) entry which is preliminary data.</text>
</comment>
<dbReference type="Gene3D" id="3.40.50.720">
    <property type="entry name" value="NAD(P)-binding Rossmann-like Domain"/>
    <property type="match status" value="1"/>
</dbReference>
<name>A0A4V2SNE4_9BACL</name>
<dbReference type="InterPro" id="IPR036291">
    <property type="entry name" value="NAD(P)-bd_dom_sf"/>
</dbReference>
<proteinExistence type="inferred from homology"/>
<evidence type="ECO:0000313" key="5">
    <source>
        <dbReference type="Proteomes" id="UP000295416"/>
    </source>
</evidence>
<dbReference type="PANTHER" id="PTHR43249">
    <property type="entry name" value="UDP-N-ACETYL-2-AMINO-2-DEOXY-D-GLUCURONATE OXIDASE"/>
    <property type="match status" value="1"/>
</dbReference>
<evidence type="ECO:0000256" key="1">
    <source>
        <dbReference type="ARBA" id="ARBA00010928"/>
    </source>
</evidence>
<dbReference type="InterPro" id="IPR052515">
    <property type="entry name" value="Gfo/Idh/MocA_Oxidoreductase"/>
</dbReference>